<reference evidence="2 3" key="1">
    <citation type="submission" date="2017-10" db="EMBL/GenBank/DDBJ databases">
        <title>Novel microbial diversity and functional potential in the marine mammal oral microbiome.</title>
        <authorList>
            <person name="Dudek N.K."/>
            <person name="Sun C.L."/>
            <person name="Burstein D."/>
            <person name="Kantor R.S."/>
            <person name="Aliaga Goltsman D.S."/>
            <person name="Bik E.M."/>
            <person name="Thomas B.C."/>
            <person name="Banfield J.F."/>
            <person name="Relman D.A."/>
        </authorList>
    </citation>
    <scope>NUCLEOTIDE SEQUENCE [LARGE SCALE GENOMIC DNA]</scope>
    <source>
        <strain evidence="2">DOLJORAL78_47_16</strain>
    </source>
</reference>
<evidence type="ECO:0000313" key="2">
    <source>
        <dbReference type="EMBL" id="PIE33699.1"/>
    </source>
</evidence>
<proteinExistence type="predicted"/>
<dbReference type="InterPro" id="IPR050490">
    <property type="entry name" value="Bact_solute-bd_prot1"/>
</dbReference>
<protein>
    <submittedName>
        <fullName evidence="2">ABC transporter substrate-binding protein</fullName>
    </submittedName>
</protein>
<dbReference type="Pfam" id="PF13416">
    <property type="entry name" value="SBP_bac_8"/>
    <property type="match status" value="1"/>
</dbReference>
<keyword evidence="1" id="KW-1133">Transmembrane helix</keyword>
<feature type="transmembrane region" description="Helical" evidence="1">
    <location>
        <begin position="46"/>
        <end position="71"/>
    </location>
</feature>
<dbReference type="Gene3D" id="3.40.190.10">
    <property type="entry name" value="Periplasmic binding protein-like II"/>
    <property type="match status" value="2"/>
</dbReference>
<gene>
    <name evidence="2" type="ORF">CSA56_10245</name>
</gene>
<sequence length="464" mass="52548">MRGRDAGVCFVCMDKSIRPLVMSCQNQRTDEEEKGEIHMMKHLKAFLVLGIILSLVIITPVWAVTTIKLYYPVHLTGPLVKEIEAIVKDFQQENPDIRVEPVWGGNYWQNMQKTMGALQAGNPPDVAVHLAIDVVTLTNLDAVIPLDEFIEKEGGEEFLADFFPGFLNDLKTGGKVYAIPSQRSTPILYYNKELFEKAGLDPTKPPANWQELVDIATKLTVRDASGTVTQWGILIPDDPWLLMSFILQNGGRTHSEDFKEVYLDEEASIEALQFWVDMATKHKIMPIHKSFPESVQDFVAGKGAMLIHSTGNLRFVRDSANFEWDVAFLPENKERAVAIGGAGLFIFKDIPRENQEAAWKFIKFATSAELQARWSKGSGYIATRKSSFDTPFMKEYTSEVPQALVARDQLPYARPEMSTYDNQKVREIFRTYFQETLDGKYTPAEGMQKAAAEMRQVLKPYQDK</sequence>
<dbReference type="Proteomes" id="UP000230821">
    <property type="component" value="Unassembled WGS sequence"/>
</dbReference>
<keyword evidence="1" id="KW-0472">Membrane</keyword>
<dbReference type="PANTHER" id="PTHR43649:SF30">
    <property type="entry name" value="ABC TRANSPORTER SUBSTRATE-BINDING PROTEIN"/>
    <property type="match status" value="1"/>
</dbReference>
<dbReference type="AlphaFoldDB" id="A0A2G6KFX0"/>
<keyword evidence="1" id="KW-0812">Transmembrane</keyword>
<dbReference type="PANTHER" id="PTHR43649">
    <property type="entry name" value="ARABINOSE-BINDING PROTEIN-RELATED"/>
    <property type="match status" value="1"/>
</dbReference>
<dbReference type="InterPro" id="IPR006059">
    <property type="entry name" value="SBP"/>
</dbReference>
<dbReference type="EMBL" id="PDSK01000095">
    <property type="protein sequence ID" value="PIE33699.1"/>
    <property type="molecule type" value="Genomic_DNA"/>
</dbReference>
<evidence type="ECO:0000256" key="1">
    <source>
        <dbReference type="SAM" id="Phobius"/>
    </source>
</evidence>
<evidence type="ECO:0000313" key="3">
    <source>
        <dbReference type="Proteomes" id="UP000230821"/>
    </source>
</evidence>
<accession>A0A2G6KFX0</accession>
<comment type="caution">
    <text evidence="2">The sequence shown here is derived from an EMBL/GenBank/DDBJ whole genome shotgun (WGS) entry which is preliminary data.</text>
</comment>
<dbReference type="CDD" id="cd14748">
    <property type="entry name" value="PBP2_UgpB"/>
    <property type="match status" value="1"/>
</dbReference>
<organism evidence="2 3">
    <name type="scientific">candidate division KSB3 bacterium</name>
    <dbReference type="NCBI Taxonomy" id="2044937"/>
    <lineage>
        <taxon>Bacteria</taxon>
        <taxon>candidate division KSB3</taxon>
    </lineage>
</organism>
<dbReference type="SUPFAM" id="SSF53850">
    <property type="entry name" value="Periplasmic binding protein-like II"/>
    <property type="match status" value="1"/>
</dbReference>
<name>A0A2G6KFX0_9BACT</name>